<evidence type="ECO:0000256" key="4">
    <source>
        <dbReference type="ARBA" id="ARBA00022824"/>
    </source>
</evidence>
<dbReference type="GO" id="GO:0005789">
    <property type="term" value="C:endoplasmic reticulum membrane"/>
    <property type="evidence" value="ECO:0007669"/>
    <property type="project" value="UniProtKB-SubCell"/>
</dbReference>
<evidence type="ECO:0000256" key="1">
    <source>
        <dbReference type="ARBA" id="ARBA00004477"/>
    </source>
</evidence>
<protein>
    <recommendedName>
        <fullName evidence="7">Efficient mitochondria targeting-associated protein 19</fullName>
    </recommendedName>
</protein>
<evidence type="ECO:0000259" key="8">
    <source>
        <dbReference type="PROSITE" id="PS51751"/>
    </source>
</evidence>
<dbReference type="InterPro" id="IPR051987">
    <property type="entry name" value="Sigma-2_receptor-like"/>
</dbReference>
<name>A0A162IK18_9HYPO</name>
<keyword evidence="6 7" id="KW-0472">Membrane</keyword>
<feature type="transmembrane region" description="Helical" evidence="7">
    <location>
        <begin position="7"/>
        <end position="29"/>
    </location>
</feature>
<accession>A0A162IK18</accession>
<proteinExistence type="inferred from homology"/>
<evidence type="ECO:0000256" key="3">
    <source>
        <dbReference type="ARBA" id="ARBA00022692"/>
    </source>
</evidence>
<dbReference type="InterPro" id="IPR016964">
    <property type="entry name" value="Sigma2_recept"/>
</dbReference>
<dbReference type="PANTHER" id="PTHR31204">
    <property type="entry name" value="SIGMA INTRACELLULAR RECEPTOR 2"/>
    <property type="match status" value="1"/>
</dbReference>
<keyword evidence="10" id="KW-1185">Reference proteome</keyword>
<dbReference type="InterPro" id="IPR033118">
    <property type="entry name" value="EXPERA"/>
</dbReference>
<comment type="caution">
    <text evidence="9">The sequence shown here is derived from an EMBL/GenBank/DDBJ whole genome shotgun (WGS) entry which is preliminary data.</text>
</comment>
<feature type="transmembrane region" description="Helical" evidence="7">
    <location>
        <begin position="61"/>
        <end position="82"/>
    </location>
</feature>
<reference evidence="9 10" key="1">
    <citation type="journal article" date="2016" name="Genome Biol. Evol.">
        <title>Divergent and convergent evolution of fungal pathogenicity.</title>
        <authorList>
            <person name="Shang Y."/>
            <person name="Xiao G."/>
            <person name="Zheng P."/>
            <person name="Cen K."/>
            <person name="Zhan S."/>
            <person name="Wang C."/>
        </authorList>
    </citation>
    <scope>NUCLEOTIDE SEQUENCE [LARGE SCALE GENOMIC DNA]</scope>
    <source>
        <strain evidence="9 10">RCEF 2490</strain>
    </source>
</reference>
<dbReference type="Pfam" id="PF05241">
    <property type="entry name" value="EBP"/>
    <property type="match status" value="1"/>
</dbReference>
<evidence type="ECO:0000313" key="9">
    <source>
        <dbReference type="EMBL" id="KZZ95332.1"/>
    </source>
</evidence>
<feature type="domain" description="EXPERA" evidence="8">
    <location>
        <begin position="5"/>
        <end position="149"/>
    </location>
</feature>
<dbReference type="OrthoDB" id="433124at2759"/>
<dbReference type="PANTHER" id="PTHR31204:SF1">
    <property type="entry name" value="SIGMA INTRACELLULAR RECEPTOR 2"/>
    <property type="match status" value="1"/>
</dbReference>
<evidence type="ECO:0000256" key="5">
    <source>
        <dbReference type="ARBA" id="ARBA00022989"/>
    </source>
</evidence>
<gene>
    <name evidence="9" type="ORF">AAL_04563</name>
</gene>
<evidence type="ECO:0000313" key="10">
    <source>
        <dbReference type="Proteomes" id="UP000078544"/>
    </source>
</evidence>
<comment type="subcellular location">
    <subcellularLocation>
        <location evidence="1">Endoplasmic reticulum membrane</location>
        <topology evidence="1">Multi-pass membrane protein</topology>
    </subcellularLocation>
</comment>
<evidence type="ECO:0000256" key="7">
    <source>
        <dbReference type="PIRNR" id="PIRNR031032"/>
    </source>
</evidence>
<dbReference type="Proteomes" id="UP000078544">
    <property type="component" value="Unassembled WGS sequence"/>
</dbReference>
<keyword evidence="3 7" id="KW-0812">Transmembrane</keyword>
<dbReference type="STRING" id="1081109.A0A162IK18"/>
<feature type="transmembrane region" description="Helical" evidence="7">
    <location>
        <begin position="138"/>
        <end position="157"/>
    </location>
</feature>
<keyword evidence="5 7" id="KW-1133">Transmembrane helix</keyword>
<feature type="transmembrane region" description="Helical" evidence="7">
    <location>
        <begin position="94"/>
        <end position="118"/>
    </location>
</feature>
<organism evidence="9 10">
    <name type="scientific">Moelleriella libera RCEF 2490</name>
    <dbReference type="NCBI Taxonomy" id="1081109"/>
    <lineage>
        <taxon>Eukaryota</taxon>
        <taxon>Fungi</taxon>
        <taxon>Dikarya</taxon>
        <taxon>Ascomycota</taxon>
        <taxon>Pezizomycotina</taxon>
        <taxon>Sordariomycetes</taxon>
        <taxon>Hypocreomycetidae</taxon>
        <taxon>Hypocreales</taxon>
        <taxon>Clavicipitaceae</taxon>
        <taxon>Moelleriella</taxon>
    </lineage>
</organism>
<sequence length="160" mass="18226">MARGRDKVYLIVLVAQLAGILLLDLVPFYPTVLQRRLVGVRSWWSAYSGDPYYGSVPHEPWFASFMYIEILAQLPLTLYLVYRLSRSRLNTTGPVELAAVAYGCLTCMGSLACCFDIWHMGPDRVSDKQKGQLLWGTYLPFVLIPGIMTVDMYLRLLEHM</sequence>
<comment type="similarity">
    <text evidence="2">Belongs to the TMEM97/sigma-2 receptor family.</text>
</comment>
<dbReference type="EMBL" id="AZGY01000009">
    <property type="protein sequence ID" value="KZZ95332.1"/>
    <property type="molecule type" value="Genomic_DNA"/>
</dbReference>
<keyword evidence="4 7" id="KW-0256">Endoplasmic reticulum</keyword>
<dbReference type="AlphaFoldDB" id="A0A162IK18"/>
<dbReference type="PROSITE" id="PS51751">
    <property type="entry name" value="EXPERA"/>
    <property type="match status" value="1"/>
</dbReference>
<evidence type="ECO:0000256" key="2">
    <source>
        <dbReference type="ARBA" id="ARBA00009096"/>
    </source>
</evidence>
<dbReference type="PIRSF" id="PIRSF031032">
    <property type="entry name" value="TMP_97_prd"/>
    <property type="match status" value="1"/>
</dbReference>
<evidence type="ECO:0000256" key="6">
    <source>
        <dbReference type="ARBA" id="ARBA00023136"/>
    </source>
</evidence>